<sequence length="194" mass="20968">MGILKENFDENDLMRFANLSDIQPFLLAAASRIWQKYVDSGCPPPTLRAQGYDAWAGWVDAHVPALESLPPRPFTKVNHDDPDAEPTIVWLDHELKQVPAPKLRPGRLANALKRGTAPPHAPSTTLSPPSSVPSASVASASGFSGSPPSSAPVPLLHPPSPRSAPSSRPSPMATMRHFFSRTRRPRVPSMPPNP</sequence>
<evidence type="ECO:0000313" key="2">
    <source>
        <dbReference type="EMBL" id="KLT38602.1"/>
    </source>
</evidence>
<evidence type="ECO:0000256" key="1">
    <source>
        <dbReference type="SAM" id="MobiDB-lite"/>
    </source>
</evidence>
<name>A0A0J0XC22_9TREE</name>
<gene>
    <name evidence="2" type="ORF">CC85DRAFT_21675</name>
</gene>
<feature type="compositionally biased region" description="Low complexity" evidence="1">
    <location>
        <begin position="116"/>
        <end position="148"/>
    </location>
</feature>
<dbReference type="AlphaFoldDB" id="A0A0J0XC22"/>
<organism evidence="2 3">
    <name type="scientific">Cutaneotrichosporon oleaginosum</name>
    <dbReference type="NCBI Taxonomy" id="879819"/>
    <lineage>
        <taxon>Eukaryota</taxon>
        <taxon>Fungi</taxon>
        <taxon>Dikarya</taxon>
        <taxon>Basidiomycota</taxon>
        <taxon>Agaricomycotina</taxon>
        <taxon>Tremellomycetes</taxon>
        <taxon>Trichosporonales</taxon>
        <taxon>Trichosporonaceae</taxon>
        <taxon>Cutaneotrichosporon</taxon>
    </lineage>
</organism>
<reference evidence="2 3" key="1">
    <citation type="submission" date="2015-03" db="EMBL/GenBank/DDBJ databases">
        <title>Genomics and transcriptomics of the oil-accumulating basidiomycete yeast T. oleaginosus allow insights into substrate utilization and the diverse evolutionary trajectories of mating systems in fungi.</title>
        <authorList>
            <consortium name="DOE Joint Genome Institute"/>
            <person name="Kourist R."/>
            <person name="Kracht O."/>
            <person name="Bracharz F."/>
            <person name="Lipzen A."/>
            <person name="Nolan M."/>
            <person name="Ohm R."/>
            <person name="Grigoriev I."/>
            <person name="Sun S."/>
            <person name="Heitman J."/>
            <person name="Bruck T."/>
            <person name="Nowrousian M."/>
        </authorList>
    </citation>
    <scope>NUCLEOTIDE SEQUENCE [LARGE SCALE GENOMIC DNA]</scope>
    <source>
        <strain evidence="2 3">IBC0246</strain>
    </source>
</reference>
<accession>A0A0J0XC22</accession>
<evidence type="ECO:0000313" key="3">
    <source>
        <dbReference type="Proteomes" id="UP000053611"/>
    </source>
</evidence>
<protein>
    <submittedName>
        <fullName evidence="2">Uncharacterized protein</fullName>
    </submittedName>
</protein>
<feature type="compositionally biased region" description="Pro residues" evidence="1">
    <location>
        <begin position="149"/>
        <end position="162"/>
    </location>
</feature>
<dbReference type="EMBL" id="KQ087294">
    <property type="protein sequence ID" value="KLT38602.1"/>
    <property type="molecule type" value="Genomic_DNA"/>
</dbReference>
<feature type="region of interest" description="Disordered" evidence="1">
    <location>
        <begin position="112"/>
        <end position="194"/>
    </location>
</feature>
<proteinExistence type="predicted"/>
<dbReference type="Proteomes" id="UP000053611">
    <property type="component" value="Unassembled WGS sequence"/>
</dbReference>
<keyword evidence="3" id="KW-1185">Reference proteome</keyword>